<feature type="repeat" description="WD" evidence="3">
    <location>
        <begin position="257"/>
        <end position="291"/>
    </location>
</feature>
<dbReference type="OrthoDB" id="1932312at2759"/>
<name>A0A9P4J9N0_9PEZI</name>
<feature type="non-terminal residue" evidence="5">
    <location>
        <position position="611"/>
    </location>
</feature>
<dbReference type="SUPFAM" id="SSF50978">
    <property type="entry name" value="WD40 repeat-like"/>
    <property type="match status" value="1"/>
</dbReference>
<organism evidence="5 6">
    <name type="scientific">Myriangium duriaei CBS 260.36</name>
    <dbReference type="NCBI Taxonomy" id="1168546"/>
    <lineage>
        <taxon>Eukaryota</taxon>
        <taxon>Fungi</taxon>
        <taxon>Dikarya</taxon>
        <taxon>Ascomycota</taxon>
        <taxon>Pezizomycotina</taxon>
        <taxon>Dothideomycetes</taxon>
        <taxon>Dothideomycetidae</taxon>
        <taxon>Myriangiales</taxon>
        <taxon>Myriangiaceae</taxon>
        <taxon>Myriangium</taxon>
    </lineage>
</organism>
<sequence>MSPVLRHDSIETTHTQEEPSHGSNAPSPPRPALRTDTGSSKPHKSKDHRVSFFSRIMGGKKKENHDTIPDDASISEQRPEGHDAEVFSPIMRHTEFGLAQPQIPNYIRVRTRHSRKRKHFDTLFLAQELMGDNQPLHNVTSRRRSAVTMPDPDTAWAAEFSKDGKYLATAGNDKIVRIWAVISTPEERQSELRRSSDSSAGAVNTAAIFHSRPIREYRGHSSTILDLSWSKNNFLLSSSMDKTVRLWHVTRAECLCTFKHSDYVPTICFHPKDDRFFLAGSLDCKLRLWSIPEKHVAYWSQLPNMITAVSFTPDGKHAIAGCSDGSCLFYETEGMRYQTQVRVKSAQSKHAQGAKITGIHSFQHPPNTSNGDTKLLITSNDSRVRLYNFRDKSLEMKMKGTVNNSCQIRASLSDDGRYICCGSEDKRAYLWPLDFLDGEDPSKRPVEHFQAHDSMVTCVRFAPAKTRNLLARSSDPIFDLCCPPSGTSTNRDGADSESSSRNATEAGGSSAPSLVRHKSESPSRTQQARCSHHSGNIIVTASQTGTIKVFRQDCAAKYRLPRSNSYKRLSSLHLSKHSNSLRNKRSAHSLQSGRDSTSTQAPSDRILSWRQ</sequence>
<dbReference type="InterPro" id="IPR001680">
    <property type="entry name" value="WD40_rpt"/>
</dbReference>
<reference evidence="5" key="1">
    <citation type="journal article" date="2020" name="Stud. Mycol.">
        <title>101 Dothideomycetes genomes: a test case for predicting lifestyles and emergence of pathogens.</title>
        <authorList>
            <person name="Haridas S."/>
            <person name="Albert R."/>
            <person name="Binder M."/>
            <person name="Bloem J."/>
            <person name="Labutti K."/>
            <person name="Salamov A."/>
            <person name="Andreopoulos B."/>
            <person name="Baker S."/>
            <person name="Barry K."/>
            <person name="Bills G."/>
            <person name="Bluhm B."/>
            <person name="Cannon C."/>
            <person name="Castanera R."/>
            <person name="Culley D."/>
            <person name="Daum C."/>
            <person name="Ezra D."/>
            <person name="Gonzalez J."/>
            <person name="Henrissat B."/>
            <person name="Kuo A."/>
            <person name="Liang C."/>
            <person name="Lipzen A."/>
            <person name="Lutzoni F."/>
            <person name="Magnuson J."/>
            <person name="Mondo S."/>
            <person name="Nolan M."/>
            <person name="Ohm R."/>
            <person name="Pangilinan J."/>
            <person name="Park H.-J."/>
            <person name="Ramirez L."/>
            <person name="Alfaro M."/>
            <person name="Sun H."/>
            <person name="Tritt A."/>
            <person name="Yoshinaga Y."/>
            <person name="Zwiers L.-H."/>
            <person name="Turgeon B."/>
            <person name="Goodwin S."/>
            <person name="Spatafora J."/>
            <person name="Crous P."/>
            <person name="Grigoriev I."/>
        </authorList>
    </citation>
    <scope>NUCLEOTIDE SEQUENCE</scope>
    <source>
        <strain evidence="5">CBS 260.36</strain>
    </source>
</reference>
<accession>A0A9P4J9N0</accession>
<dbReference type="EMBL" id="ML996081">
    <property type="protein sequence ID" value="KAF2156620.1"/>
    <property type="molecule type" value="Genomic_DNA"/>
</dbReference>
<keyword evidence="6" id="KW-1185">Reference proteome</keyword>
<gene>
    <name evidence="5" type="ORF">K461DRAFT_220256</name>
</gene>
<dbReference type="Proteomes" id="UP000799439">
    <property type="component" value="Unassembled WGS sequence"/>
</dbReference>
<dbReference type="InterPro" id="IPR040324">
    <property type="entry name" value="WDR44/Dgr2"/>
</dbReference>
<feature type="compositionally biased region" description="Polar residues" evidence="4">
    <location>
        <begin position="588"/>
        <end position="602"/>
    </location>
</feature>
<dbReference type="InterPro" id="IPR036322">
    <property type="entry name" value="WD40_repeat_dom_sf"/>
</dbReference>
<evidence type="ECO:0000313" key="5">
    <source>
        <dbReference type="EMBL" id="KAF2156620.1"/>
    </source>
</evidence>
<keyword evidence="2" id="KW-0677">Repeat</keyword>
<feature type="repeat" description="WD" evidence="3">
    <location>
        <begin position="217"/>
        <end position="257"/>
    </location>
</feature>
<feature type="region of interest" description="Disordered" evidence="4">
    <location>
        <begin position="1"/>
        <end position="80"/>
    </location>
</feature>
<evidence type="ECO:0000256" key="1">
    <source>
        <dbReference type="ARBA" id="ARBA00022574"/>
    </source>
</evidence>
<evidence type="ECO:0000256" key="2">
    <source>
        <dbReference type="ARBA" id="ARBA00022737"/>
    </source>
</evidence>
<keyword evidence="1 3" id="KW-0853">WD repeat</keyword>
<dbReference type="PANTHER" id="PTHR14221">
    <property type="entry name" value="WD REPEAT DOMAIN 44"/>
    <property type="match status" value="1"/>
</dbReference>
<dbReference type="SMART" id="SM00320">
    <property type="entry name" value="WD40"/>
    <property type="match status" value="7"/>
</dbReference>
<feature type="compositionally biased region" description="Polar residues" evidence="4">
    <location>
        <begin position="522"/>
        <end position="534"/>
    </location>
</feature>
<feature type="region of interest" description="Disordered" evidence="4">
    <location>
        <begin position="573"/>
        <end position="611"/>
    </location>
</feature>
<protein>
    <submittedName>
        <fullName evidence="5">WD40 repeat-like protein</fullName>
    </submittedName>
</protein>
<feature type="compositionally biased region" description="Polar residues" evidence="4">
    <location>
        <begin position="487"/>
        <end position="503"/>
    </location>
</feature>
<dbReference type="PROSITE" id="PS50294">
    <property type="entry name" value="WD_REPEATS_REGION"/>
    <property type="match status" value="1"/>
</dbReference>
<evidence type="ECO:0000256" key="4">
    <source>
        <dbReference type="SAM" id="MobiDB-lite"/>
    </source>
</evidence>
<dbReference type="PROSITE" id="PS50082">
    <property type="entry name" value="WD_REPEATS_2"/>
    <property type="match status" value="3"/>
</dbReference>
<feature type="repeat" description="WD" evidence="3">
    <location>
        <begin position="160"/>
        <end position="179"/>
    </location>
</feature>
<dbReference type="InterPro" id="IPR015943">
    <property type="entry name" value="WD40/YVTN_repeat-like_dom_sf"/>
</dbReference>
<dbReference type="PANTHER" id="PTHR14221:SF0">
    <property type="entry name" value="WD REPEAT-CONTAINING PROTEIN 44"/>
    <property type="match status" value="1"/>
</dbReference>
<dbReference type="Gene3D" id="2.130.10.10">
    <property type="entry name" value="YVTN repeat-like/Quinoprotein amine dehydrogenase"/>
    <property type="match status" value="1"/>
</dbReference>
<proteinExistence type="predicted"/>
<evidence type="ECO:0000313" key="6">
    <source>
        <dbReference type="Proteomes" id="UP000799439"/>
    </source>
</evidence>
<comment type="caution">
    <text evidence="5">The sequence shown here is derived from an EMBL/GenBank/DDBJ whole genome shotgun (WGS) entry which is preliminary data.</text>
</comment>
<dbReference type="Pfam" id="PF00400">
    <property type="entry name" value="WD40"/>
    <property type="match status" value="5"/>
</dbReference>
<dbReference type="AlphaFoldDB" id="A0A9P4J9N0"/>
<feature type="compositionally biased region" description="Basic and acidic residues" evidence="4">
    <location>
        <begin position="1"/>
        <end position="20"/>
    </location>
</feature>
<feature type="region of interest" description="Disordered" evidence="4">
    <location>
        <begin position="487"/>
        <end position="534"/>
    </location>
</feature>
<evidence type="ECO:0000256" key="3">
    <source>
        <dbReference type="PROSITE-ProRule" id="PRU00221"/>
    </source>
</evidence>